<feature type="coiled-coil region" evidence="1">
    <location>
        <begin position="19"/>
        <end position="84"/>
    </location>
</feature>
<keyword evidence="3" id="KW-1185">Reference proteome</keyword>
<evidence type="ECO:0000313" key="2">
    <source>
        <dbReference type="EMBL" id="KAG0688696.1"/>
    </source>
</evidence>
<dbReference type="Proteomes" id="UP000697127">
    <property type="component" value="Unassembled WGS sequence"/>
</dbReference>
<accession>A0A9P7BF92</accession>
<name>A0A9P7BF92_9ASCO</name>
<proteinExistence type="predicted"/>
<dbReference type="EMBL" id="PUHW01000129">
    <property type="protein sequence ID" value="KAG0688696.1"/>
    <property type="molecule type" value="Genomic_DNA"/>
</dbReference>
<reference evidence="2" key="1">
    <citation type="submission" date="2020-11" db="EMBL/GenBank/DDBJ databases">
        <title>Kefir isolates.</title>
        <authorList>
            <person name="Marcisauskas S."/>
            <person name="Kim Y."/>
            <person name="Blasche S."/>
        </authorList>
    </citation>
    <scope>NUCLEOTIDE SEQUENCE</scope>
    <source>
        <strain evidence="2">Olga-1</strain>
    </source>
</reference>
<evidence type="ECO:0000256" key="1">
    <source>
        <dbReference type="SAM" id="Coils"/>
    </source>
</evidence>
<comment type="caution">
    <text evidence="2">The sequence shown here is derived from an EMBL/GenBank/DDBJ whole genome shotgun (WGS) entry which is preliminary data.</text>
</comment>
<dbReference type="AlphaFoldDB" id="A0A9P7BF92"/>
<gene>
    <name evidence="2" type="ORF">C6P40_000610</name>
</gene>
<keyword evidence="1" id="KW-0175">Coiled coil</keyword>
<evidence type="ECO:0000313" key="3">
    <source>
        <dbReference type="Proteomes" id="UP000697127"/>
    </source>
</evidence>
<protein>
    <submittedName>
        <fullName evidence="2">Uncharacterized protein</fullName>
    </submittedName>
</protein>
<sequence length="727" mass="82595">MQSPFPGYWKNIDLLNKDSKSILSQNQHLQKRLEDLNKQLQYKDAELYNVETRLENLDIFEQHLTSLNLRCEFLDKQVSNLENKHRFTHHTTQQSFPSLSNNNTPLNGMREFKDRSCTNPNSIKIEWRTTETTLENLCTEFNYLKDQLNIANNHSGMDTSIVEDSSILSRSATDRSVSIFSDQEAPSMDDDYNTSNILKIKSISGPSSSSISNTSSKKSIQGKKKLLKMESFLNFADNMESQLENINTENDIVPLRGFNINTMNENPLCEKITDNKKIKIKGKQSIKNMKKKLEIVDLPSIIEEEIHPSCDNVNNNQDHDSDEIETEDDEYHELSIAYDSRFNRRHNSLPENSSLDGNNIIFSSDESIRHFTSYDTGLNSRFNHKNYDVTDFLFSKPAQMEDNQHISSSSPYSTFKASYIDDESYYEDRNLINYNQLNSKLQTSLLPDSDSDESYGDENATPLLLKKESQLSLYKCNSHESIFSTINNSKSINRFPLREKNLDLKAQTMKWLKPNMPLVSSSTQPFVQSLKVSVNSNAHNDILNILGVNKDSNSNITTPIKSSASSIRDTTLISQNNLTPNREYSSSPMLINKSNDSPIRNVINNSDGHLSSWFSSFIPNSAFTNPEIGKFIGQPSGKNINETNIKNKSNSYNCRYKTGENASVLTPVNFRKVRTNFNGPSSSLTIKKNGEKIITHGYGSGFNNKNVISSRVSHGALREALEQDMIF</sequence>
<organism evidence="2 3">
    <name type="scientific">Pichia californica</name>
    <dbReference type="NCBI Taxonomy" id="460514"/>
    <lineage>
        <taxon>Eukaryota</taxon>
        <taxon>Fungi</taxon>
        <taxon>Dikarya</taxon>
        <taxon>Ascomycota</taxon>
        <taxon>Saccharomycotina</taxon>
        <taxon>Pichiomycetes</taxon>
        <taxon>Pichiales</taxon>
        <taxon>Pichiaceae</taxon>
        <taxon>Pichia</taxon>
    </lineage>
</organism>